<dbReference type="Proteomes" id="UP000289132">
    <property type="component" value="Unassembled WGS sequence"/>
</dbReference>
<evidence type="ECO:0000256" key="11">
    <source>
        <dbReference type="ARBA" id="ARBA00024535"/>
    </source>
</evidence>
<feature type="binding site" evidence="12">
    <location>
        <position position="233"/>
    </location>
    <ligand>
        <name>Zn(2+)</name>
        <dbReference type="ChEBI" id="CHEBI:29105"/>
    </ligand>
</feature>
<dbReference type="RefSeq" id="WP_115429041.1">
    <property type="nucleotide sequence ID" value="NZ_CP031367.1"/>
</dbReference>
<keyword evidence="8 12" id="KW-0378">Hydrolase</keyword>
<dbReference type="KEGG" id="atp:ATR_1759"/>
<dbReference type="GO" id="GO:0009245">
    <property type="term" value="P:lipid A biosynthetic process"/>
    <property type="evidence" value="ECO:0007669"/>
    <property type="project" value="UniProtKB-UniRule"/>
</dbReference>
<dbReference type="InterPro" id="IPR011334">
    <property type="entry name" value="UDP-acyl_GlcNac_deAcase_C"/>
</dbReference>
<dbReference type="PANTHER" id="PTHR33694">
    <property type="entry name" value="UDP-3-O-ACYL-N-ACETYLGLUCOSAMINE DEACETYLASE 1, MITOCHONDRIAL-RELATED"/>
    <property type="match status" value="1"/>
</dbReference>
<dbReference type="EMBL" id="PDKD01000004">
    <property type="protein sequence ID" value="RXJ92258.1"/>
    <property type="molecule type" value="Genomic_DNA"/>
</dbReference>
<keyword evidence="5 12" id="KW-0444">Lipid biosynthesis</keyword>
<evidence type="ECO:0000313" key="16">
    <source>
        <dbReference type="Proteomes" id="UP000289132"/>
    </source>
</evidence>
<dbReference type="EC" id="3.5.1.108" evidence="4 12"/>
<feature type="active site" description="Proton donor" evidence="12">
    <location>
        <position position="260"/>
    </location>
</feature>
<reference evidence="13 15" key="2">
    <citation type="submission" date="2018-07" db="EMBL/GenBank/DDBJ databases">
        <title>Complete genome of the Arcobacter trophiarum type strain LMG 25534.</title>
        <authorList>
            <person name="Miller W.G."/>
            <person name="Yee E."/>
        </authorList>
    </citation>
    <scope>NUCLEOTIDE SEQUENCE [LARGE SCALE GENOMIC DNA]</scope>
    <source>
        <strain evidence="13 15">LMG 25534</strain>
    </source>
</reference>
<gene>
    <name evidence="12 13" type="primary">lpxC</name>
    <name evidence="13" type="ORF">ATR_1759</name>
    <name evidence="14" type="ORF">CRU87_03925</name>
</gene>
<dbReference type="Gene3D" id="3.30.230.20">
    <property type="entry name" value="lpxc deacetylase, domain 1"/>
    <property type="match status" value="1"/>
</dbReference>
<evidence type="ECO:0000256" key="3">
    <source>
        <dbReference type="ARBA" id="ARBA00005002"/>
    </source>
</evidence>
<sequence>MKQRTIKKDIEIVGIGLHKGVPVKMRLEPMPSNSGIIIYRSDVAVTIPLKKEFVVDTKMATVLGKDGVIVSTIEHLLSAIYAYGIDNLRIVLDNDEIPILDGSASGYCMLIEEAGIAEQEESKKAIKIKKEVVVTTEDGKRVSLKPSNRIVYDFEIKFNHPAIGNQKFHFDYSIEDYKESIAKARTFGFLHEVQYLRSIGLALGGSMENAIVLDETKILNPEGLRYDDEFVRHKILDAIGDMALLEYTMIGEYEAVAGSHHLNHLLTKKLYEDKDNYEIIDLEEASSEAKVFELAFAKQLSAE</sequence>
<evidence type="ECO:0000256" key="9">
    <source>
        <dbReference type="ARBA" id="ARBA00022833"/>
    </source>
</evidence>
<name>A0AAD0QKM6_9BACT</name>
<evidence type="ECO:0000256" key="1">
    <source>
        <dbReference type="ARBA" id="ARBA00001947"/>
    </source>
</evidence>
<dbReference type="GO" id="GO:0016020">
    <property type="term" value="C:membrane"/>
    <property type="evidence" value="ECO:0007669"/>
    <property type="project" value="GOC"/>
</dbReference>
<evidence type="ECO:0000256" key="2">
    <source>
        <dbReference type="ARBA" id="ARBA00002923"/>
    </source>
</evidence>
<dbReference type="GO" id="GO:0046872">
    <property type="term" value="F:metal ion binding"/>
    <property type="evidence" value="ECO:0007669"/>
    <property type="project" value="UniProtKB-KW"/>
</dbReference>
<dbReference type="EMBL" id="CP031367">
    <property type="protein sequence ID" value="AXK49582.1"/>
    <property type="molecule type" value="Genomic_DNA"/>
</dbReference>
<keyword evidence="7 12" id="KW-0479">Metal-binding</keyword>
<evidence type="ECO:0000256" key="6">
    <source>
        <dbReference type="ARBA" id="ARBA00022556"/>
    </source>
</evidence>
<keyword evidence="9 12" id="KW-0862">Zinc</keyword>
<dbReference type="Pfam" id="PF03331">
    <property type="entry name" value="LpxC"/>
    <property type="match status" value="1"/>
</dbReference>
<dbReference type="GO" id="GO:0103117">
    <property type="term" value="F:UDP-3-O-acyl-N-acetylglucosamine deacetylase activity"/>
    <property type="evidence" value="ECO:0007669"/>
    <property type="project" value="UniProtKB-UniRule"/>
</dbReference>
<dbReference type="InterPro" id="IPR015870">
    <property type="entry name" value="UDP-acyl_N-AcGlcN_deAcase_N"/>
</dbReference>
<protein>
    <recommendedName>
        <fullName evidence="4 12">UDP-3-O-acyl-N-acetylglucosamine deacetylase</fullName>
        <shortName evidence="12">UDP-3-O-acyl-GlcNAc deacetylase</shortName>
        <ecNumber evidence="4 12">3.5.1.108</ecNumber>
    </recommendedName>
    <alternativeName>
        <fullName evidence="12">UDP-3-O-[R-3-hydroxymyristoyl]-N-acetylglucosamine deacetylase</fullName>
    </alternativeName>
</protein>
<evidence type="ECO:0000256" key="12">
    <source>
        <dbReference type="HAMAP-Rule" id="MF_00388"/>
    </source>
</evidence>
<evidence type="ECO:0000256" key="7">
    <source>
        <dbReference type="ARBA" id="ARBA00022723"/>
    </source>
</evidence>
<evidence type="ECO:0000256" key="4">
    <source>
        <dbReference type="ARBA" id="ARBA00012745"/>
    </source>
</evidence>
<organism evidence="13 15">
    <name type="scientific">Aliarcobacter trophiarum LMG 25534</name>
    <dbReference type="NCBI Taxonomy" id="1032241"/>
    <lineage>
        <taxon>Bacteria</taxon>
        <taxon>Pseudomonadati</taxon>
        <taxon>Campylobacterota</taxon>
        <taxon>Epsilonproteobacteria</taxon>
        <taxon>Campylobacterales</taxon>
        <taxon>Arcobacteraceae</taxon>
        <taxon>Aliarcobacter</taxon>
    </lineage>
</organism>
<comment type="similarity">
    <text evidence="12">Belongs to the LpxC family.</text>
</comment>
<reference evidence="14 16" key="1">
    <citation type="submission" date="2017-10" db="EMBL/GenBank/DDBJ databases">
        <title>Genomics of the genus Arcobacter.</title>
        <authorList>
            <person name="Perez-Cataluna A."/>
            <person name="Figueras M.J."/>
        </authorList>
    </citation>
    <scope>NUCLEOTIDE SEQUENCE [LARGE SCALE GENOMIC DNA]</scope>
    <source>
        <strain evidence="14 16">LMG 25534</strain>
    </source>
</reference>
<evidence type="ECO:0000256" key="8">
    <source>
        <dbReference type="ARBA" id="ARBA00022801"/>
    </source>
</evidence>
<evidence type="ECO:0000256" key="5">
    <source>
        <dbReference type="ARBA" id="ARBA00022516"/>
    </source>
</evidence>
<dbReference type="HAMAP" id="MF_00388">
    <property type="entry name" value="LpxC"/>
    <property type="match status" value="1"/>
</dbReference>
<proteinExistence type="inferred from homology"/>
<evidence type="ECO:0000313" key="13">
    <source>
        <dbReference type="EMBL" id="AXK49582.1"/>
    </source>
</evidence>
<dbReference type="InterPro" id="IPR004463">
    <property type="entry name" value="UDP-acyl_GlcNac_deAcase"/>
</dbReference>
<dbReference type="Gene3D" id="3.30.1700.10">
    <property type="entry name" value="lpxc deacetylase, domain 2"/>
    <property type="match status" value="1"/>
</dbReference>
<evidence type="ECO:0000256" key="10">
    <source>
        <dbReference type="ARBA" id="ARBA00023098"/>
    </source>
</evidence>
<feature type="binding site" evidence="12">
    <location>
        <position position="75"/>
    </location>
    <ligand>
        <name>Zn(2+)</name>
        <dbReference type="ChEBI" id="CHEBI:29105"/>
    </ligand>
</feature>
<comment type="cofactor">
    <cofactor evidence="1 12">
        <name>Zn(2+)</name>
        <dbReference type="ChEBI" id="CHEBI:29105"/>
    </cofactor>
</comment>
<feature type="binding site" evidence="12">
    <location>
        <position position="237"/>
    </location>
    <ligand>
        <name>Zn(2+)</name>
        <dbReference type="ChEBI" id="CHEBI:29105"/>
    </ligand>
</feature>
<evidence type="ECO:0000313" key="14">
    <source>
        <dbReference type="EMBL" id="RXJ92258.1"/>
    </source>
</evidence>
<comment type="pathway">
    <text evidence="3 12">Glycolipid biosynthesis; lipid IV(A) biosynthesis; lipid IV(A) from (3R)-3-hydroxytetradecanoyl-[acyl-carrier-protein] and UDP-N-acetyl-alpha-D-glucosamine: step 2/6.</text>
</comment>
<keyword evidence="6 12" id="KW-0441">Lipid A biosynthesis</keyword>
<comment type="function">
    <text evidence="2 12">Catalyzes the hydrolysis of UDP-3-O-myristoyl-N-acetylglucosamine to form UDP-3-O-myristoylglucosamine and acetate, the committed step in lipid A biosynthesis.</text>
</comment>
<dbReference type="NCBIfam" id="TIGR00325">
    <property type="entry name" value="lpxC"/>
    <property type="match status" value="1"/>
</dbReference>
<evidence type="ECO:0000313" key="15">
    <source>
        <dbReference type="Proteomes" id="UP000254504"/>
    </source>
</evidence>
<dbReference type="PANTHER" id="PTHR33694:SF1">
    <property type="entry name" value="UDP-3-O-ACYL-N-ACETYLGLUCOSAMINE DEACETYLASE 1, MITOCHONDRIAL-RELATED"/>
    <property type="match status" value="1"/>
</dbReference>
<dbReference type="SUPFAM" id="SSF54211">
    <property type="entry name" value="Ribosomal protein S5 domain 2-like"/>
    <property type="match status" value="2"/>
</dbReference>
<dbReference type="InterPro" id="IPR020568">
    <property type="entry name" value="Ribosomal_Su5_D2-typ_SF"/>
</dbReference>
<comment type="catalytic activity">
    <reaction evidence="11 12">
        <text>a UDP-3-O-[(3R)-3-hydroxyacyl]-N-acetyl-alpha-D-glucosamine + H2O = a UDP-3-O-[(3R)-3-hydroxyacyl]-alpha-D-glucosamine + acetate</text>
        <dbReference type="Rhea" id="RHEA:67816"/>
        <dbReference type="ChEBI" id="CHEBI:15377"/>
        <dbReference type="ChEBI" id="CHEBI:30089"/>
        <dbReference type="ChEBI" id="CHEBI:137740"/>
        <dbReference type="ChEBI" id="CHEBI:173225"/>
        <dbReference type="EC" id="3.5.1.108"/>
    </reaction>
</comment>
<keyword evidence="16" id="KW-1185">Reference proteome</keyword>
<dbReference type="Proteomes" id="UP000254504">
    <property type="component" value="Chromosome"/>
</dbReference>
<accession>A0AAD0QKM6</accession>
<keyword evidence="10 12" id="KW-0443">Lipid metabolism</keyword>
<dbReference type="AlphaFoldDB" id="A0AAD0QKM6"/>